<comment type="function">
    <text evidence="8">Putative transcription factor required for axon growth and guidance in the central and peripheral nervous systems. Repels CNS axons away from the midline by promoting the expression of the midline repellent sli and its receptor robo.</text>
</comment>
<dbReference type="GO" id="GO:0035167">
    <property type="term" value="P:larval lymph gland hemopoiesis"/>
    <property type="evidence" value="ECO:0007669"/>
    <property type="project" value="UniProtKB-ARBA"/>
</dbReference>
<dbReference type="OMA" id="SEWKGNE"/>
<feature type="domain" description="BTB" evidence="10">
    <location>
        <begin position="28"/>
        <end position="96"/>
    </location>
</feature>
<evidence type="ECO:0000256" key="9">
    <source>
        <dbReference type="SAM" id="MobiDB-lite"/>
    </source>
</evidence>
<keyword evidence="12" id="KW-1185">Reference proteome</keyword>
<evidence type="ECO:0000313" key="12">
    <source>
        <dbReference type="Proteomes" id="UP000027135"/>
    </source>
</evidence>
<dbReference type="PANTHER" id="PTHR23110:SF111">
    <property type="entry name" value="LONGITUDINALS LACKING PROTEIN, ISOFORMS F_I_K_T"/>
    <property type="match status" value="1"/>
</dbReference>
<evidence type="ECO:0000259" key="10">
    <source>
        <dbReference type="PROSITE" id="PS50097"/>
    </source>
</evidence>
<dbReference type="PANTHER" id="PTHR23110">
    <property type="entry name" value="BTB DOMAIN TRANSCRIPTION FACTOR"/>
    <property type="match status" value="1"/>
</dbReference>
<keyword evidence="4" id="KW-0524">Neurogenesis</keyword>
<name>A0A067R8Q3_ZOONE</name>
<feature type="compositionally biased region" description="Polar residues" evidence="9">
    <location>
        <begin position="209"/>
        <end position="226"/>
    </location>
</feature>
<dbReference type="GO" id="GO:0016199">
    <property type="term" value="P:axon midline choice point recognition"/>
    <property type="evidence" value="ECO:0007669"/>
    <property type="project" value="UniProtKB-ARBA"/>
</dbReference>
<dbReference type="InParanoid" id="A0A067R8Q3"/>
<evidence type="ECO:0000256" key="4">
    <source>
        <dbReference type="ARBA" id="ARBA00022902"/>
    </source>
</evidence>
<dbReference type="PROSITE" id="PS50097">
    <property type="entry name" value="BTB"/>
    <property type="match status" value="1"/>
</dbReference>
<evidence type="ECO:0000256" key="5">
    <source>
        <dbReference type="ARBA" id="ARBA00023015"/>
    </source>
</evidence>
<dbReference type="EMBL" id="KK852861">
    <property type="protein sequence ID" value="KDR14814.1"/>
    <property type="molecule type" value="Genomic_DNA"/>
</dbReference>
<feature type="compositionally biased region" description="Polar residues" evidence="9">
    <location>
        <begin position="167"/>
        <end position="181"/>
    </location>
</feature>
<proteinExistence type="predicted"/>
<keyword evidence="7" id="KW-0539">Nucleus</keyword>
<dbReference type="SUPFAM" id="SSF54695">
    <property type="entry name" value="POZ domain"/>
    <property type="match status" value="1"/>
</dbReference>
<feature type="region of interest" description="Disordered" evidence="9">
    <location>
        <begin position="148"/>
        <end position="261"/>
    </location>
</feature>
<dbReference type="CDD" id="cd18315">
    <property type="entry name" value="BTB_POZ_BAB-like"/>
    <property type="match status" value="1"/>
</dbReference>
<dbReference type="GO" id="GO:0007526">
    <property type="term" value="P:larval somatic muscle development"/>
    <property type="evidence" value="ECO:0007669"/>
    <property type="project" value="UniProtKB-ARBA"/>
</dbReference>
<evidence type="ECO:0000256" key="1">
    <source>
        <dbReference type="ARBA" id="ARBA00004123"/>
    </source>
</evidence>
<dbReference type="GO" id="GO:0005634">
    <property type="term" value="C:nucleus"/>
    <property type="evidence" value="ECO:0007669"/>
    <property type="project" value="UniProtKB-SubCell"/>
</dbReference>
<dbReference type="AlphaFoldDB" id="A0A067R8Q3"/>
<reference evidence="11 12" key="1">
    <citation type="journal article" date="2014" name="Nat. Commun.">
        <title>Molecular traces of alternative social organization in a termite genome.</title>
        <authorList>
            <person name="Terrapon N."/>
            <person name="Li C."/>
            <person name="Robertson H.M."/>
            <person name="Ji L."/>
            <person name="Meng X."/>
            <person name="Booth W."/>
            <person name="Chen Z."/>
            <person name="Childers C.P."/>
            <person name="Glastad K.M."/>
            <person name="Gokhale K."/>
            <person name="Gowin J."/>
            <person name="Gronenberg W."/>
            <person name="Hermansen R.A."/>
            <person name="Hu H."/>
            <person name="Hunt B.G."/>
            <person name="Huylmans A.K."/>
            <person name="Khalil S.M."/>
            <person name="Mitchell R.D."/>
            <person name="Munoz-Torres M.C."/>
            <person name="Mustard J.A."/>
            <person name="Pan H."/>
            <person name="Reese J.T."/>
            <person name="Scharf M.E."/>
            <person name="Sun F."/>
            <person name="Vogel H."/>
            <person name="Xiao J."/>
            <person name="Yang W."/>
            <person name="Yang Z."/>
            <person name="Yang Z."/>
            <person name="Zhou J."/>
            <person name="Zhu J."/>
            <person name="Brent C.S."/>
            <person name="Elsik C.G."/>
            <person name="Goodisman M.A."/>
            <person name="Liberles D.A."/>
            <person name="Roe R.M."/>
            <person name="Vargo E.L."/>
            <person name="Vilcinskas A."/>
            <person name="Wang J."/>
            <person name="Bornberg-Bauer E."/>
            <person name="Korb J."/>
            <person name="Zhang G."/>
            <person name="Liebig J."/>
        </authorList>
    </citation>
    <scope>NUCLEOTIDE SEQUENCE [LARGE SCALE GENOMIC DNA]</scope>
    <source>
        <tissue evidence="11">Whole organism</tissue>
    </source>
</reference>
<dbReference type="GO" id="GO:0045467">
    <property type="term" value="P:R7 cell development"/>
    <property type="evidence" value="ECO:0007669"/>
    <property type="project" value="UniProtKB-ARBA"/>
</dbReference>
<accession>A0A067R8Q3</accession>
<comment type="subcellular location">
    <subcellularLocation>
        <location evidence="1">Nucleus</location>
    </subcellularLocation>
</comment>
<evidence type="ECO:0000256" key="3">
    <source>
        <dbReference type="ARBA" id="ARBA00022782"/>
    </source>
</evidence>
<evidence type="ECO:0000313" key="11">
    <source>
        <dbReference type="EMBL" id="KDR14814.1"/>
    </source>
</evidence>
<keyword evidence="3" id="KW-0221">Differentiation</keyword>
<keyword evidence="2" id="KW-0217">Developmental protein</keyword>
<dbReference type="GO" id="GO:0008406">
    <property type="term" value="P:gonad development"/>
    <property type="evidence" value="ECO:0007669"/>
    <property type="project" value="UniProtKB-ARBA"/>
</dbReference>
<evidence type="ECO:0000256" key="2">
    <source>
        <dbReference type="ARBA" id="ARBA00022473"/>
    </source>
</evidence>
<dbReference type="InterPro" id="IPR051095">
    <property type="entry name" value="Dros_DevTransReg"/>
</dbReference>
<dbReference type="SMART" id="SM00225">
    <property type="entry name" value="BTB"/>
    <property type="match status" value="1"/>
</dbReference>
<gene>
    <name evidence="11" type="ORF">L798_11261</name>
</gene>
<evidence type="ECO:0000256" key="8">
    <source>
        <dbReference type="ARBA" id="ARBA00037382"/>
    </source>
</evidence>
<keyword evidence="6" id="KW-0804">Transcription</keyword>
<dbReference type="Proteomes" id="UP000027135">
    <property type="component" value="Unassembled WGS sequence"/>
</dbReference>
<keyword evidence="5" id="KW-0805">Transcription regulation</keyword>
<dbReference type="GO" id="GO:0045476">
    <property type="term" value="P:nurse cell apoptotic process"/>
    <property type="evidence" value="ECO:0007669"/>
    <property type="project" value="UniProtKB-ARBA"/>
</dbReference>
<evidence type="ECO:0000256" key="7">
    <source>
        <dbReference type="ARBA" id="ARBA00023242"/>
    </source>
</evidence>
<sequence length="344" mass="38637">MEVVLNDAGHDSRVAETFARYFEKEDYLDVIFVCKGGRQIRAHKLILSSVSPFLKQIFSEWKGNEDMVTIFVPDVDHNILKLLLDFIYEGTTRLSQTELDGFKTVKRMLKIRLCGAVVQQYQVQQLPRSQPPPLLELRNKIHSGTQMKPVSQNIEQRQETETAAIGNGSSVPKINTIQPSNPVDEPLTPVRRSRNRDDPLNLPDYHFEPTTSRRSTFQTDRANINDNGGIVSSEGERHRYPDTASSSSPMSQQETGTVNNDQGAHSIILKQQSGSSVRKRPCTRTASDAEHFVHVSSVVNLEQTKDKHIGNKSKGVGLTGHSANTIIDTETTEFRKTKSRKTKL</sequence>
<dbReference type="InterPro" id="IPR000210">
    <property type="entry name" value="BTB/POZ_dom"/>
</dbReference>
<dbReference type="GO" id="GO:0048813">
    <property type="term" value="P:dendrite morphogenesis"/>
    <property type="evidence" value="ECO:0007669"/>
    <property type="project" value="UniProtKB-ARBA"/>
</dbReference>
<dbReference type="GO" id="GO:0006357">
    <property type="term" value="P:regulation of transcription by RNA polymerase II"/>
    <property type="evidence" value="ECO:0007669"/>
    <property type="project" value="TreeGrafter"/>
</dbReference>
<organism evidence="11 12">
    <name type="scientific">Zootermopsis nevadensis</name>
    <name type="common">Dampwood termite</name>
    <dbReference type="NCBI Taxonomy" id="136037"/>
    <lineage>
        <taxon>Eukaryota</taxon>
        <taxon>Metazoa</taxon>
        <taxon>Ecdysozoa</taxon>
        <taxon>Arthropoda</taxon>
        <taxon>Hexapoda</taxon>
        <taxon>Insecta</taxon>
        <taxon>Pterygota</taxon>
        <taxon>Neoptera</taxon>
        <taxon>Polyneoptera</taxon>
        <taxon>Dictyoptera</taxon>
        <taxon>Blattodea</taxon>
        <taxon>Blattoidea</taxon>
        <taxon>Termitoidae</taxon>
        <taxon>Termopsidae</taxon>
        <taxon>Zootermopsis</taxon>
    </lineage>
</organism>
<dbReference type="InterPro" id="IPR011333">
    <property type="entry name" value="SKP1/BTB/POZ_sf"/>
</dbReference>
<dbReference type="Gene3D" id="3.30.710.10">
    <property type="entry name" value="Potassium Channel Kv1.1, Chain A"/>
    <property type="match status" value="1"/>
</dbReference>
<protein>
    <submittedName>
        <fullName evidence="11">Transcription factor Ken 1</fullName>
    </submittedName>
</protein>
<evidence type="ECO:0000256" key="6">
    <source>
        <dbReference type="ARBA" id="ARBA00023163"/>
    </source>
</evidence>
<dbReference type="Pfam" id="PF00651">
    <property type="entry name" value="BTB"/>
    <property type="match status" value="1"/>
</dbReference>
<feature type="compositionally biased region" description="Polar residues" evidence="9">
    <location>
        <begin position="243"/>
        <end position="261"/>
    </location>
</feature>
<dbReference type="OrthoDB" id="8196865at2759"/>
<dbReference type="GO" id="GO:0007464">
    <property type="term" value="P:R3/R4 cell fate commitment"/>
    <property type="evidence" value="ECO:0007669"/>
    <property type="project" value="UniProtKB-ARBA"/>
</dbReference>